<dbReference type="Proteomes" id="UP000694397">
    <property type="component" value="Chromosome 10"/>
</dbReference>
<proteinExistence type="predicted"/>
<keyword evidence="3" id="KW-1185">Reference proteome</keyword>
<evidence type="ECO:0000313" key="2">
    <source>
        <dbReference type="Ensembl" id="ENSSFOP00015056029.1"/>
    </source>
</evidence>
<evidence type="ECO:0000256" key="1">
    <source>
        <dbReference type="SAM" id="MobiDB-lite"/>
    </source>
</evidence>
<reference evidence="2 3" key="1">
    <citation type="submission" date="2019-04" db="EMBL/GenBank/DDBJ databases">
        <authorList>
            <consortium name="Wellcome Sanger Institute Data Sharing"/>
        </authorList>
    </citation>
    <scope>NUCLEOTIDE SEQUENCE [LARGE SCALE GENOMIC DNA]</scope>
</reference>
<dbReference type="Ensembl" id="ENSSFOT00015076848.1">
    <property type="protein sequence ID" value="ENSSFOP00015056029.1"/>
    <property type="gene ID" value="ENSSFOG00015031403.1"/>
</dbReference>
<feature type="compositionally biased region" description="Basic residues" evidence="1">
    <location>
        <begin position="138"/>
        <end position="148"/>
    </location>
</feature>
<reference evidence="2" key="3">
    <citation type="submission" date="2025-09" db="UniProtKB">
        <authorList>
            <consortium name="Ensembl"/>
        </authorList>
    </citation>
    <scope>IDENTIFICATION</scope>
</reference>
<organism evidence="2 3">
    <name type="scientific">Scleropages formosus</name>
    <name type="common">Asian bonytongue</name>
    <name type="synonym">Osteoglossum formosum</name>
    <dbReference type="NCBI Taxonomy" id="113540"/>
    <lineage>
        <taxon>Eukaryota</taxon>
        <taxon>Metazoa</taxon>
        <taxon>Chordata</taxon>
        <taxon>Craniata</taxon>
        <taxon>Vertebrata</taxon>
        <taxon>Euteleostomi</taxon>
        <taxon>Actinopterygii</taxon>
        <taxon>Neopterygii</taxon>
        <taxon>Teleostei</taxon>
        <taxon>Osteoglossocephala</taxon>
        <taxon>Osteoglossomorpha</taxon>
        <taxon>Osteoglossiformes</taxon>
        <taxon>Osteoglossidae</taxon>
        <taxon>Scleropages</taxon>
    </lineage>
</organism>
<feature type="region of interest" description="Disordered" evidence="1">
    <location>
        <begin position="123"/>
        <end position="179"/>
    </location>
</feature>
<sequence length="179" mass="20644">MFSILIRRLQLLPSLYVLYLHDLRLPKHGHARARSPQPWHGFREARRLEKRSSCQRLPARGTLIQRIPFTLPLLHMTHLDWKRRPERLRQVSQRGVGSQGSASAASPPLSSLAWFGSLQQAPCLRDGPRRSSPGFREQRRRMRRRRSGANRARNTQPAGRRSSLAAFWDASSNKREGLD</sequence>
<evidence type="ECO:0000313" key="3">
    <source>
        <dbReference type="Proteomes" id="UP000694397"/>
    </source>
</evidence>
<protein>
    <submittedName>
        <fullName evidence="2">Uncharacterized protein</fullName>
    </submittedName>
</protein>
<accession>A0A8C9TTY5</accession>
<dbReference type="AlphaFoldDB" id="A0A8C9TTY5"/>
<name>A0A8C9TTY5_SCLFO</name>
<reference evidence="2" key="2">
    <citation type="submission" date="2025-08" db="UniProtKB">
        <authorList>
            <consortium name="Ensembl"/>
        </authorList>
    </citation>
    <scope>IDENTIFICATION</scope>
</reference>